<reference evidence="2 3" key="1">
    <citation type="submission" date="2017-11" db="EMBL/GenBank/DDBJ databases">
        <title>De-novo sequencing of pomegranate (Punica granatum L.) genome.</title>
        <authorList>
            <person name="Akparov Z."/>
            <person name="Amiraslanov A."/>
            <person name="Hajiyeva S."/>
            <person name="Abbasov M."/>
            <person name="Kaur K."/>
            <person name="Hamwieh A."/>
            <person name="Solovyev V."/>
            <person name="Salamov A."/>
            <person name="Braich B."/>
            <person name="Kosarev P."/>
            <person name="Mahmoud A."/>
            <person name="Hajiyev E."/>
            <person name="Babayeva S."/>
            <person name="Izzatullayeva V."/>
            <person name="Mammadov A."/>
            <person name="Mammadov A."/>
            <person name="Sharifova S."/>
            <person name="Ojaghi J."/>
            <person name="Eynullazada K."/>
            <person name="Bayramov B."/>
            <person name="Abdulazimova A."/>
            <person name="Shahmuradov I."/>
        </authorList>
    </citation>
    <scope>NUCLEOTIDE SEQUENCE [LARGE SCALE GENOMIC DNA]</scope>
    <source>
        <strain evidence="3">cv. AG2017</strain>
        <tissue evidence="2">Leaf</tissue>
    </source>
</reference>
<name>A0A2I0JZE5_PUNGR</name>
<evidence type="ECO:0000256" key="1">
    <source>
        <dbReference type="SAM" id="Phobius"/>
    </source>
</evidence>
<evidence type="ECO:0000313" key="3">
    <source>
        <dbReference type="Proteomes" id="UP000233551"/>
    </source>
</evidence>
<evidence type="ECO:0000313" key="2">
    <source>
        <dbReference type="EMBL" id="PKI60826.1"/>
    </source>
</evidence>
<keyword evidence="1" id="KW-1133">Transmembrane helix</keyword>
<feature type="transmembrane region" description="Helical" evidence="1">
    <location>
        <begin position="117"/>
        <end position="138"/>
    </location>
</feature>
<comment type="caution">
    <text evidence="2">The sequence shown here is derived from an EMBL/GenBank/DDBJ whole genome shotgun (WGS) entry which is preliminary data.</text>
</comment>
<keyword evidence="3" id="KW-1185">Reference proteome</keyword>
<organism evidence="2 3">
    <name type="scientific">Punica granatum</name>
    <name type="common">Pomegranate</name>
    <dbReference type="NCBI Taxonomy" id="22663"/>
    <lineage>
        <taxon>Eukaryota</taxon>
        <taxon>Viridiplantae</taxon>
        <taxon>Streptophyta</taxon>
        <taxon>Embryophyta</taxon>
        <taxon>Tracheophyta</taxon>
        <taxon>Spermatophyta</taxon>
        <taxon>Magnoliopsida</taxon>
        <taxon>eudicotyledons</taxon>
        <taxon>Gunneridae</taxon>
        <taxon>Pentapetalae</taxon>
        <taxon>rosids</taxon>
        <taxon>malvids</taxon>
        <taxon>Myrtales</taxon>
        <taxon>Lythraceae</taxon>
        <taxon>Punica</taxon>
    </lineage>
</organism>
<dbReference type="AlphaFoldDB" id="A0A2I0JZE5"/>
<dbReference type="Proteomes" id="UP000233551">
    <property type="component" value="Unassembled WGS sequence"/>
</dbReference>
<dbReference type="EMBL" id="PGOL01001108">
    <property type="protein sequence ID" value="PKI60826.1"/>
    <property type="molecule type" value="Genomic_DNA"/>
</dbReference>
<feature type="transmembrane region" description="Helical" evidence="1">
    <location>
        <begin position="150"/>
        <end position="171"/>
    </location>
</feature>
<gene>
    <name evidence="2" type="ORF">CRG98_018815</name>
</gene>
<proteinExistence type="predicted"/>
<keyword evidence="1" id="KW-0812">Transmembrane</keyword>
<accession>A0A2I0JZE5</accession>
<sequence length="460" mass="50737">MQFNRTKHATERFQHTLLGDTEKWVGSAFNAILPLELVVANVMDLCLIISKCHHDVDSGCHRLLISLGLDATPKVRSGCRDVSDSLGGTLPGDPEFDFISTRMVENLKFSHGDEVKLTASALVALGDMAIQAVVDWFAPLVLCQLEGWTFHFLAEVASVGAIFITLLVPIIGHQQTVEEERDLLQGHRFWKYHRSRDHSFPSTFDIEGHHDHEESTCPEIISSPSTFDLEDHHTHGEITGPVIIPSPSTFDIEGHHNHEKISLLSGLSDGRPRTRAPRDLQRTLLVLSIIVLVGLLFAIDVSVAGTVVSSNELLEWFSSIIFTNKKLAAHTNFCNVATVILDQALQSLGDGALLQDQIESDRKGREGRWWLVGQSTPTPKSFVSSRNLFCGGGGAESLHHQYLLSPSILKRERGRTFETPDLGSGGSSLFTSPQTRSSASLVLVDDLIYSRSGRRRATNQ</sequence>
<protein>
    <submittedName>
        <fullName evidence="2">Uncharacterized protein</fullName>
    </submittedName>
</protein>
<keyword evidence="1" id="KW-0472">Membrane</keyword>
<feature type="transmembrane region" description="Helical" evidence="1">
    <location>
        <begin position="283"/>
        <end position="308"/>
    </location>
</feature>